<dbReference type="Gene3D" id="1.10.600.10">
    <property type="entry name" value="Farnesyl Diphosphate Synthase"/>
    <property type="match status" value="1"/>
</dbReference>
<keyword evidence="6" id="KW-0414">Isoprene biosynthesis</keyword>
<dbReference type="InterPro" id="IPR008949">
    <property type="entry name" value="Isoprenoid_synthase_dom_sf"/>
</dbReference>
<dbReference type="Pfam" id="PF00348">
    <property type="entry name" value="polyprenyl_synt"/>
    <property type="match status" value="1"/>
</dbReference>
<dbReference type="SFLD" id="SFLDS00005">
    <property type="entry name" value="Isoprenoid_Synthase_Type_I"/>
    <property type="match status" value="1"/>
</dbReference>
<dbReference type="NCBIfam" id="TIGR02749">
    <property type="entry name" value="prenyl_cyano"/>
    <property type="match status" value="1"/>
</dbReference>
<evidence type="ECO:0000256" key="2">
    <source>
        <dbReference type="ARBA" id="ARBA00006706"/>
    </source>
</evidence>
<dbReference type="EMBL" id="KX284723">
    <property type="protein sequence ID" value="AOM67082.1"/>
    <property type="molecule type" value="Genomic_DNA"/>
</dbReference>
<dbReference type="PANTHER" id="PTHR12001:SF69">
    <property type="entry name" value="ALL TRANS-POLYPRENYL-DIPHOSPHATE SYNTHASE PDSS1"/>
    <property type="match status" value="1"/>
</dbReference>
<evidence type="ECO:0000256" key="1">
    <source>
        <dbReference type="ARBA" id="ARBA00001946"/>
    </source>
</evidence>
<sequence>MIFTLPISSYLKILNLNLRTMIKARNPILYAAAEHLFSAGGKRIRPAIVFLVAQTTMNSKIILDNHKRLAEITEIIHTASLVHDDVLDDCATRRGVDSVHNTFNTKIAILAGDFLFAQSSWYLANLENLEAVKMISKVIIDFAEGEVQQNLTQFDLNISVFNYVEKSFYKTASLIAASCKAAAIISRVHKNVQNRIYTYGKHLGLAFQIIDDILDIISSDQTLGKPAGSDLRNGNLTAPILFALHEQPDIKLIIDRELHRRSDPTKVLNLIKNSSGIQQAIDIAQEHLQAAMYPLKFLHSSSSYISLIKLAEYIIKQISRQYILYLNTNSFRQ</sequence>
<protein>
    <submittedName>
        <fullName evidence="8">Prenyl transferase</fullName>
    </submittedName>
</protein>
<dbReference type="RefSeq" id="YP_009297538.1">
    <property type="nucleotide sequence ID" value="NC_031177.1"/>
</dbReference>
<evidence type="ECO:0000313" key="8">
    <source>
        <dbReference type="EMBL" id="AOM67082.1"/>
    </source>
</evidence>
<reference evidence="8" key="1">
    <citation type="journal article" date="2016" name="BMC Biol.">
        <title>Parallel evolution of highly conserved plastid genome architecture in red seaweeds and seed plants.</title>
        <authorList>
            <person name="Lee J."/>
            <person name="Cho C.H."/>
            <person name="Park S.I."/>
            <person name="Choi J.W."/>
            <person name="Song H.S."/>
            <person name="West J.A."/>
            <person name="Bhattacharya D."/>
            <person name="Yoon H.S."/>
        </authorList>
    </citation>
    <scope>NUCLEOTIDE SEQUENCE</scope>
</reference>
<evidence type="ECO:0000256" key="3">
    <source>
        <dbReference type="ARBA" id="ARBA00022679"/>
    </source>
</evidence>
<dbReference type="CDD" id="cd00685">
    <property type="entry name" value="Trans_IPPS_HT"/>
    <property type="match status" value="1"/>
</dbReference>
<gene>
    <name evidence="8" type="primary">preA</name>
    <name evidence="8" type="ORF">Hrvl_022</name>
</gene>
<dbReference type="AlphaFoldDB" id="A0A1C9CFF6"/>
<evidence type="ECO:0000256" key="6">
    <source>
        <dbReference type="ARBA" id="ARBA00023229"/>
    </source>
</evidence>
<dbReference type="GO" id="GO:1901663">
    <property type="term" value="P:quinone biosynthetic process"/>
    <property type="evidence" value="ECO:0007669"/>
    <property type="project" value="UniProtKB-ARBA"/>
</dbReference>
<evidence type="ECO:0000256" key="5">
    <source>
        <dbReference type="ARBA" id="ARBA00022842"/>
    </source>
</evidence>
<accession>A0A1C9CFF6</accession>
<keyword evidence="4" id="KW-0479">Metal-binding</keyword>
<dbReference type="GO" id="GO:0046872">
    <property type="term" value="F:metal ion binding"/>
    <property type="evidence" value="ECO:0007669"/>
    <property type="project" value="UniProtKB-KW"/>
</dbReference>
<dbReference type="PROSITE" id="PS00444">
    <property type="entry name" value="POLYPRENYL_SYNTHASE_2"/>
    <property type="match status" value="1"/>
</dbReference>
<evidence type="ECO:0000256" key="4">
    <source>
        <dbReference type="ARBA" id="ARBA00022723"/>
    </source>
</evidence>
<evidence type="ECO:0000256" key="7">
    <source>
        <dbReference type="RuleBase" id="RU004466"/>
    </source>
</evidence>
<dbReference type="GO" id="GO:0004659">
    <property type="term" value="F:prenyltransferase activity"/>
    <property type="evidence" value="ECO:0007669"/>
    <property type="project" value="InterPro"/>
</dbReference>
<dbReference type="GeneID" id="29074094"/>
<dbReference type="InterPro" id="IPR033749">
    <property type="entry name" value="Polyprenyl_synt_CS"/>
</dbReference>
<dbReference type="SUPFAM" id="SSF48576">
    <property type="entry name" value="Terpenoid synthases"/>
    <property type="match status" value="1"/>
</dbReference>
<geneLocation type="plastid" evidence="8"/>
<organism evidence="8">
    <name type="scientific">Hildenbrandia rivularis</name>
    <dbReference type="NCBI Taxonomy" id="135206"/>
    <lineage>
        <taxon>Eukaryota</taxon>
        <taxon>Rhodophyta</taxon>
        <taxon>Florideophyceae</taxon>
        <taxon>Hildenbrandiophycidae</taxon>
        <taxon>Hildenbrandiales</taxon>
        <taxon>Hildenbrandiaceae</taxon>
        <taxon>Hildenbrandia</taxon>
    </lineage>
</organism>
<comment type="cofactor">
    <cofactor evidence="1">
        <name>Mg(2+)</name>
        <dbReference type="ChEBI" id="CHEBI:18420"/>
    </cofactor>
</comment>
<keyword evidence="5" id="KW-0460">Magnesium</keyword>
<dbReference type="InterPro" id="IPR000092">
    <property type="entry name" value="Polyprenyl_synt"/>
</dbReference>
<dbReference type="GO" id="GO:0008299">
    <property type="term" value="P:isoprenoid biosynthetic process"/>
    <property type="evidence" value="ECO:0007669"/>
    <property type="project" value="UniProtKB-KW"/>
</dbReference>
<dbReference type="PROSITE" id="PS00723">
    <property type="entry name" value="POLYPRENYL_SYNTHASE_1"/>
    <property type="match status" value="1"/>
</dbReference>
<comment type="similarity">
    <text evidence="2 7">Belongs to the FPP/GGPP synthase family.</text>
</comment>
<keyword evidence="3 7" id="KW-0808">Transferase</keyword>
<proteinExistence type="inferred from homology"/>
<name>A0A1C9CFF6_9FLOR</name>
<dbReference type="PANTHER" id="PTHR12001">
    <property type="entry name" value="GERANYLGERANYL PYROPHOSPHATE SYNTHASE"/>
    <property type="match status" value="1"/>
</dbReference>
<keyword evidence="8" id="KW-0934">Plastid</keyword>